<dbReference type="Proteomes" id="UP001437256">
    <property type="component" value="Unassembled WGS sequence"/>
</dbReference>
<gene>
    <name evidence="3" type="ORF">AAF712_002551</name>
</gene>
<name>A0ABR3A8Z8_9AGAR</name>
<keyword evidence="2" id="KW-0812">Transmembrane</keyword>
<comment type="caution">
    <text evidence="3">The sequence shown here is derived from an EMBL/GenBank/DDBJ whole genome shotgun (WGS) entry which is preliminary data.</text>
</comment>
<keyword evidence="4" id="KW-1185">Reference proteome</keyword>
<reference evidence="3 4" key="1">
    <citation type="submission" date="2024-05" db="EMBL/GenBank/DDBJ databases">
        <title>A draft genome resource for the thread blight pathogen Marasmius tenuissimus strain MS-2.</title>
        <authorList>
            <person name="Yulfo-Soto G.E."/>
            <person name="Baruah I.K."/>
            <person name="Amoako-Attah I."/>
            <person name="Bukari Y."/>
            <person name="Meinhardt L.W."/>
            <person name="Bailey B.A."/>
            <person name="Cohen S.P."/>
        </authorList>
    </citation>
    <scope>NUCLEOTIDE SEQUENCE [LARGE SCALE GENOMIC DNA]</scope>
    <source>
        <strain evidence="3 4">MS-2</strain>
    </source>
</reference>
<keyword evidence="2" id="KW-0472">Membrane</keyword>
<feature type="region of interest" description="Disordered" evidence="1">
    <location>
        <begin position="1"/>
        <end position="166"/>
    </location>
</feature>
<feature type="compositionally biased region" description="Low complexity" evidence="1">
    <location>
        <begin position="32"/>
        <end position="108"/>
    </location>
</feature>
<sequence>MATGIPDDCLNLLRGDRGSNSPPKTLDNTAQTPTGGPDTPPKTNTPLNSPATSPTSITSTTSTTHTASGDQVGTSTTPPQSSTSNSTPASASALTTPLTPSTPSSSTNGGESTNENFGGTLAANVPTASSGQTDVPPNTHDPHQQGSLTSTSGGPSATPPSGTPPVTHKTNVGTIIGAILGALLLLILVLVVILCYRRRRKHRQDKWWKPAEGRITFFKDKMVNRPDEESEKEKARGDDRGLFGYSVFASKTARQKETDGMSSVDSFASDLPLSTAYTSTISDYESDSTSTFTMGLSEASTDVKGNGYTGARTERQMEIEGKIFELQREIIGLRAAGADATDVMRLRERIERLRDVQGETWAMEVTDKVPIEMAH</sequence>
<dbReference type="Gene3D" id="1.20.5.100">
    <property type="entry name" value="Cytochrome c1, transmembrane anchor, C-terminal"/>
    <property type="match status" value="1"/>
</dbReference>
<proteinExistence type="predicted"/>
<evidence type="ECO:0000313" key="4">
    <source>
        <dbReference type="Proteomes" id="UP001437256"/>
    </source>
</evidence>
<feature type="compositionally biased region" description="Polar residues" evidence="1">
    <location>
        <begin position="126"/>
        <end position="136"/>
    </location>
</feature>
<accession>A0ABR3A8Z8</accession>
<protein>
    <submittedName>
        <fullName evidence="3">Uncharacterized protein</fullName>
    </submittedName>
</protein>
<feature type="compositionally biased region" description="Low complexity" evidence="1">
    <location>
        <begin position="146"/>
        <end position="156"/>
    </location>
</feature>
<evidence type="ECO:0000256" key="2">
    <source>
        <dbReference type="SAM" id="Phobius"/>
    </source>
</evidence>
<keyword evidence="2" id="KW-1133">Transmembrane helix</keyword>
<evidence type="ECO:0000256" key="1">
    <source>
        <dbReference type="SAM" id="MobiDB-lite"/>
    </source>
</evidence>
<dbReference type="EMBL" id="JBBXMP010000007">
    <property type="protein sequence ID" value="KAL0070361.1"/>
    <property type="molecule type" value="Genomic_DNA"/>
</dbReference>
<feature type="transmembrane region" description="Helical" evidence="2">
    <location>
        <begin position="175"/>
        <end position="196"/>
    </location>
</feature>
<evidence type="ECO:0000313" key="3">
    <source>
        <dbReference type="EMBL" id="KAL0070361.1"/>
    </source>
</evidence>
<feature type="compositionally biased region" description="Polar residues" evidence="1">
    <location>
        <begin position="18"/>
        <end position="31"/>
    </location>
</feature>
<organism evidence="3 4">
    <name type="scientific">Marasmius tenuissimus</name>
    <dbReference type="NCBI Taxonomy" id="585030"/>
    <lineage>
        <taxon>Eukaryota</taxon>
        <taxon>Fungi</taxon>
        <taxon>Dikarya</taxon>
        <taxon>Basidiomycota</taxon>
        <taxon>Agaricomycotina</taxon>
        <taxon>Agaricomycetes</taxon>
        <taxon>Agaricomycetidae</taxon>
        <taxon>Agaricales</taxon>
        <taxon>Marasmiineae</taxon>
        <taxon>Marasmiaceae</taxon>
        <taxon>Marasmius</taxon>
    </lineage>
</organism>